<reference evidence="3" key="1">
    <citation type="journal article" date="2015" name="Nature">
        <title>Complex archaea that bridge the gap between prokaryotes and eukaryotes.</title>
        <authorList>
            <person name="Spang A."/>
            <person name="Saw J.H."/>
            <person name="Jorgensen S.L."/>
            <person name="Zaremba-Niedzwiedzka K."/>
            <person name="Martijn J."/>
            <person name="Lind A.E."/>
            <person name="van Eijk R."/>
            <person name="Schleper C."/>
            <person name="Guy L."/>
            <person name="Ettema T.J."/>
        </authorList>
    </citation>
    <scope>NUCLEOTIDE SEQUENCE</scope>
</reference>
<dbReference type="GO" id="GO:0008745">
    <property type="term" value="F:N-acetylmuramoyl-L-alanine amidase activity"/>
    <property type="evidence" value="ECO:0007669"/>
    <property type="project" value="InterPro"/>
</dbReference>
<evidence type="ECO:0000313" key="3">
    <source>
        <dbReference type="EMBL" id="KKM93854.1"/>
    </source>
</evidence>
<dbReference type="InterPro" id="IPR002508">
    <property type="entry name" value="MurNAc-LAA_cat"/>
</dbReference>
<dbReference type="EMBL" id="LAZR01006215">
    <property type="protein sequence ID" value="KKM93854.1"/>
    <property type="molecule type" value="Genomic_DNA"/>
</dbReference>
<dbReference type="InterPro" id="IPR050695">
    <property type="entry name" value="N-acetylmuramoyl_amidase_3"/>
</dbReference>
<dbReference type="GO" id="GO:0030288">
    <property type="term" value="C:outer membrane-bounded periplasmic space"/>
    <property type="evidence" value="ECO:0007669"/>
    <property type="project" value="TreeGrafter"/>
</dbReference>
<dbReference type="Gene3D" id="3.40.630.40">
    <property type="entry name" value="Zn-dependent exopeptidases"/>
    <property type="match status" value="1"/>
</dbReference>
<comment type="caution">
    <text evidence="3">The sequence shown here is derived from an EMBL/GenBank/DDBJ whole genome shotgun (WGS) entry which is preliminary data.</text>
</comment>
<accession>A0A0F9LG13</accession>
<evidence type="ECO:0000256" key="1">
    <source>
        <dbReference type="ARBA" id="ARBA00022801"/>
    </source>
</evidence>
<dbReference type="PANTHER" id="PTHR30404:SF0">
    <property type="entry name" value="N-ACETYLMURAMOYL-L-ALANINE AMIDASE AMIC"/>
    <property type="match status" value="1"/>
</dbReference>
<proteinExistence type="predicted"/>
<sequence>MKVFIDPGHGGRDPGVTGNGYRESDLTLEDALAVGAMLIKAGVQVKFSRTTDKYVALYERAKMANAWGADIFISFHINGVESSLATGTETFYYRARSKALAEKMQKTLVDTLGLTNRGVKTRGFVVVKYTKMPAVLLEPFFIGNKHDLNRYLSRRGQLRVNLAKTLLDYLGVKPKKRRAMYQKGRWIRWPRVASDDRVIVGNPHKTKTIKVISRRNGKTRKHWIDPERSISLPGTGGYVKLRSLAVIDSELRLS</sequence>
<protein>
    <recommendedName>
        <fullName evidence="2">MurNAc-LAA domain-containing protein</fullName>
    </recommendedName>
</protein>
<dbReference type="SMART" id="SM00646">
    <property type="entry name" value="Ami_3"/>
    <property type="match status" value="1"/>
</dbReference>
<name>A0A0F9LG13_9ZZZZ</name>
<feature type="domain" description="MurNAc-LAA" evidence="2">
    <location>
        <begin position="61"/>
        <end position="167"/>
    </location>
</feature>
<dbReference type="AlphaFoldDB" id="A0A0F9LG13"/>
<dbReference type="Pfam" id="PF01520">
    <property type="entry name" value="Amidase_3"/>
    <property type="match status" value="1"/>
</dbReference>
<dbReference type="CDD" id="cd02696">
    <property type="entry name" value="MurNAc-LAA"/>
    <property type="match status" value="1"/>
</dbReference>
<keyword evidence="1" id="KW-0378">Hydrolase</keyword>
<gene>
    <name evidence="3" type="ORF">LCGC14_1204200</name>
</gene>
<dbReference type="SUPFAM" id="SSF53187">
    <property type="entry name" value="Zn-dependent exopeptidases"/>
    <property type="match status" value="1"/>
</dbReference>
<dbReference type="PANTHER" id="PTHR30404">
    <property type="entry name" value="N-ACETYLMURAMOYL-L-ALANINE AMIDASE"/>
    <property type="match status" value="1"/>
</dbReference>
<evidence type="ECO:0000259" key="2">
    <source>
        <dbReference type="SMART" id="SM00646"/>
    </source>
</evidence>
<dbReference type="GO" id="GO:0009253">
    <property type="term" value="P:peptidoglycan catabolic process"/>
    <property type="evidence" value="ECO:0007669"/>
    <property type="project" value="InterPro"/>
</dbReference>
<organism evidence="3">
    <name type="scientific">marine sediment metagenome</name>
    <dbReference type="NCBI Taxonomy" id="412755"/>
    <lineage>
        <taxon>unclassified sequences</taxon>
        <taxon>metagenomes</taxon>
        <taxon>ecological metagenomes</taxon>
    </lineage>
</organism>